<dbReference type="EMBL" id="JBGFUD010006274">
    <property type="protein sequence ID" value="MFH4980903.1"/>
    <property type="molecule type" value="Genomic_DNA"/>
</dbReference>
<keyword evidence="2" id="KW-1185">Reference proteome</keyword>
<sequence>MLLPCILCELEIDNHECCQNGTKLDRTHFQSLSDLREHLIEVHSKYVSRALLAPNVTNKAHFWLLANVDYGVPLDNPASSFYMSLNRVDSHLNRIDYYPTTS</sequence>
<dbReference type="AlphaFoldDB" id="A0ABD6ELQ7"/>
<reference evidence="1 2" key="1">
    <citation type="submission" date="2024-08" db="EMBL/GenBank/DDBJ databases">
        <title>Gnathostoma spinigerum genome.</title>
        <authorList>
            <person name="Gonzalez-Bertolin B."/>
            <person name="Monzon S."/>
            <person name="Zaballos A."/>
            <person name="Jimenez P."/>
            <person name="Dekumyoy P."/>
            <person name="Varona S."/>
            <person name="Cuesta I."/>
            <person name="Sumanam S."/>
            <person name="Adisakwattana P."/>
            <person name="Gasser R.B."/>
            <person name="Hernandez-Gonzalez A."/>
            <person name="Young N.D."/>
            <person name="Perteguer M.J."/>
        </authorList>
    </citation>
    <scope>NUCLEOTIDE SEQUENCE [LARGE SCALE GENOMIC DNA]</scope>
    <source>
        <strain evidence="1">AL3</strain>
        <tissue evidence="1">Liver</tissue>
    </source>
</reference>
<comment type="caution">
    <text evidence="1">The sequence shown here is derived from an EMBL/GenBank/DDBJ whole genome shotgun (WGS) entry which is preliminary data.</text>
</comment>
<protein>
    <submittedName>
        <fullName evidence="1">Uncharacterized protein</fullName>
    </submittedName>
</protein>
<name>A0ABD6ELQ7_9BILA</name>
<organism evidence="1 2">
    <name type="scientific">Gnathostoma spinigerum</name>
    <dbReference type="NCBI Taxonomy" id="75299"/>
    <lineage>
        <taxon>Eukaryota</taxon>
        <taxon>Metazoa</taxon>
        <taxon>Ecdysozoa</taxon>
        <taxon>Nematoda</taxon>
        <taxon>Chromadorea</taxon>
        <taxon>Rhabditida</taxon>
        <taxon>Spirurina</taxon>
        <taxon>Gnathostomatomorpha</taxon>
        <taxon>Gnathostomatoidea</taxon>
        <taxon>Gnathostomatidae</taxon>
        <taxon>Gnathostoma</taxon>
    </lineage>
</organism>
<proteinExistence type="predicted"/>
<evidence type="ECO:0000313" key="2">
    <source>
        <dbReference type="Proteomes" id="UP001608902"/>
    </source>
</evidence>
<accession>A0ABD6ELQ7</accession>
<dbReference type="Proteomes" id="UP001608902">
    <property type="component" value="Unassembled WGS sequence"/>
</dbReference>
<gene>
    <name evidence="1" type="ORF">AB6A40_007612</name>
</gene>
<evidence type="ECO:0000313" key="1">
    <source>
        <dbReference type="EMBL" id="MFH4980903.1"/>
    </source>
</evidence>